<evidence type="ECO:0000259" key="7">
    <source>
        <dbReference type="Pfam" id="PF00082"/>
    </source>
</evidence>
<comment type="caution">
    <text evidence="8">The sequence shown here is derived from an EMBL/GenBank/DDBJ whole genome shotgun (WGS) entry which is preliminary data.</text>
</comment>
<dbReference type="PROSITE" id="PS51892">
    <property type="entry name" value="SUBTILASE"/>
    <property type="match status" value="1"/>
</dbReference>
<evidence type="ECO:0000256" key="1">
    <source>
        <dbReference type="ARBA" id="ARBA00011073"/>
    </source>
</evidence>
<feature type="active site" description="Charge relay system" evidence="5">
    <location>
        <position position="122"/>
    </location>
</feature>
<reference evidence="8 9" key="1">
    <citation type="submission" date="2019-03" db="EMBL/GenBank/DDBJ databases">
        <title>Arenimonas daejeonensis sp. nov., isolated from compost.</title>
        <authorList>
            <person name="Jeon C.O."/>
        </authorList>
    </citation>
    <scope>NUCLEOTIDE SEQUENCE [LARGE SCALE GENOMIC DNA]</scope>
    <source>
        <strain evidence="8 9">R29</strain>
    </source>
</reference>
<dbReference type="EMBL" id="SMDR01000001">
    <property type="protein sequence ID" value="TNJ35878.1"/>
    <property type="molecule type" value="Genomic_DNA"/>
</dbReference>
<sequence>MQVRQLLREHRKFLDTDPRGAPVVRGEVVAIDPTPEALQRARDAGFRVRDERRLEGLGLRIVVLQAREGQRSRAALKALRRLDPSGSYDFNHLYLGSGTAAGVPAPMPASAERTALRVGLVDTGVDAAHPALAGVRVDTWGCGGAAKPHRHGTAVASLLVGSRVRAAPARHRLYAADIYCGRPTGGAVTGLAEAFAWLAQEKVAVVNLSLVGPPNQLLERGVQAMLARGHVLVAAVGNDGPAAPPLYPAAYPGVIGVTAVDARDRVLPEAGRGEQVDFAAPGAGLSAAGDGGGWWDVRGTSFAAPLVARLAGAQAPQPSPGAALRVQSALAAQARDAGPRGDDARYGRGLLGGEQRARWSAPMNED</sequence>
<dbReference type="AlphaFoldDB" id="A0A5C4RY35"/>
<evidence type="ECO:0000256" key="5">
    <source>
        <dbReference type="PROSITE-ProRule" id="PRU01240"/>
    </source>
</evidence>
<feature type="active site" description="Charge relay system" evidence="5">
    <location>
        <position position="151"/>
    </location>
</feature>
<dbReference type="CDD" id="cd05561">
    <property type="entry name" value="Peptidases_S8_4"/>
    <property type="match status" value="1"/>
</dbReference>
<dbReference type="InterPro" id="IPR000209">
    <property type="entry name" value="Peptidase_S8/S53_dom"/>
</dbReference>
<keyword evidence="2 5" id="KW-0645">Protease</keyword>
<dbReference type="InterPro" id="IPR023827">
    <property type="entry name" value="Peptidase_S8_Asp-AS"/>
</dbReference>
<feature type="region of interest" description="Disordered" evidence="6">
    <location>
        <begin position="333"/>
        <end position="366"/>
    </location>
</feature>
<dbReference type="PRINTS" id="PR00723">
    <property type="entry name" value="SUBTILISIN"/>
</dbReference>
<dbReference type="GO" id="GO:0006508">
    <property type="term" value="P:proteolysis"/>
    <property type="evidence" value="ECO:0007669"/>
    <property type="project" value="UniProtKB-KW"/>
</dbReference>
<dbReference type="SUPFAM" id="SSF52743">
    <property type="entry name" value="Subtilisin-like"/>
    <property type="match status" value="1"/>
</dbReference>
<dbReference type="GO" id="GO:0004252">
    <property type="term" value="F:serine-type endopeptidase activity"/>
    <property type="evidence" value="ECO:0007669"/>
    <property type="project" value="UniProtKB-UniRule"/>
</dbReference>
<accession>A0A5C4RY35</accession>
<comment type="similarity">
    <text evidence="1 5">Belongs to the peptidase S8 family.</text>
</comment>
<evidence type="ECO:0000256" key="4">
    <source>
        <dbReference type="ARBA" id="ARBA00022825"/>
    </source>
</evidence>
<evidence type="ECO:0000256" key="6">
    <source>
        <dbReference type="SAM" id="MobiDB-lite"/>
    </source>
</evidence>
<dbReference type="PANTHER" id="PTHR43806:SF11">
    <property type="entry name" value="CEREVISIN-RELATED"/>
    <property type="match status" value="1"/>
</dbReference>
<dbReference type="PANTHER" id="PTHR43806">
    <property type="entry name" value="PEPTIDASE S8"/>
    <property type="match status" value="1"/>
</dbReference>
<proteinExistence type="inferred from homology"/>
<keyword evidence="3 5" id="KW-0378">Hydrolase</keyword>
<evidence type="ECO:0000256" key="3">
    <source>
        <dbReference type="ARBA" id="ARBA00022801"/>
    </source>
</evidence>
<evidence type="ECO:0000313" key="8">
    <source>
        <dbReference type="EMBL" id="TNJ35878.1"/>
    </source>
</evidence>
<evidence type="ECO:0000313" key="9">
    <source>
        <dbReference type="Proteomes" id="UP000305760"/>
    </source>
</evidence>
<keyword evidence="4 5" id="KW-0720">Serine protease</keyword>
<gene>
    <name evidence="8" type="ORF">E1B00_07845</name>
</gene>
<dbReference type="PROSITE" id="PS00136">
    <property type="entry name" value="SUBTILASE_ASP"/>
    <property type="match status" value="1"/>
</dbReference>
<dbReference type="Gene3D" id="3.40.50.200">
    <property type="entry name" value="Peptidase S8/S53 domain"/>
    <property type="match status" value="1"/>
</dbReference>
<dbReference type="Proteomes" id="UP000305760">
    <property type="component" value="Unassembled WGS sequence"/>
</dbReference>
<name>A0A5C4RY35_9GAMM</name>
<feature type="active site" description="Charge relay system" evidence="5">
    <location>
        <position position="301"/>
    </location>
</feature>
<keyword evidence="9" id="KW-1185">Reference proteome</keyword>
<dbReference type="Pfam" id="PF00082">
    <property type="entry name" value="Peptidase_S8"/>
    <property type="match status" value="1"/>
</dbReference>
<dbReference type="InterPro" id="IPR015500">
    <property type="entry name" value="Peptidase_S8_subtilisin-rel"/>
</dbReference>
<dbReference type="InterPro" id="IPR050131">
    <property type="entry name" value="Peptidase_S8_subtilisin-like"/>
</dbReference>
<protein>
    <submittedName>
        <fullName evidence="8">Peptidase S8</fullName>
    </submittedName>
</protein>
<evidence type="ECO:0000256" key="2">
    <source>
        <dbReference type="ARBA" id="ARBA00022670"/>
    </source>
</evidence>
<feature type="compositionally biased region" description="Basic and acidic residues" evidence="6">
    <location>
        <begin position="337"/>
        <end position="346"/>
    </location>
</feature>
<organism evidence="8 9">
    <name type="scientific">Arenimonas terrae</name>
    <dbReference type="NCBI Taxonomy" id="2546226"/>
    <lineage>
        <taxon>Bacteria</taxon>
        <taxon>Pseudomonadati</taxon>
        <taxon>Pseudomonadota</taxon>
        <taxon>Gammaproteobacteria</taxon>
        <taxon>Lysobacterales</taxon>
        <taxon>Lysobacteraceae</taxon>
        <taxon>Arenimonas</taxon>
    </lineage>
</organism>
<dbReference type="OrthoDB" id="5405281at2"/>
<feature type="domain" description="Peptidase S8/S53" evidence="7">
    <location>
        <begin position="116"/>
        <end position="349"/>
    </location>
</feature>
<dbReference type="InterPro" id="IPR036852">
    <property type="entry name" value="Peptidase_S8/S53_dom_sf"/>
</dbReference>